<reference evidence="2" key="4">
    <citation type="submission" date="2019-03" db="UniProtKB">
        <authorList>
            <consortium name="EnsemblPlants"/>
        </authorList>
    </citation>
    <scope>IDENTIFICATION</scope>
</reference>
<dbReference type="EnsemblPlants" id="AET1Gv20635300.7">
    <property type="protein sequence ID" value="AET1Gv20635300.7"/>
    <property type="gene ID" value="AET1Gv20635300"/>
</dbReference>
<evidence type="ECO:0000313" key="3">
    <source>
        <dbReference type="Proteomes" id="UP000015105"/>
    </source>
</evidence>
<protein>
    <submittedName>
        <fullName evidence="2">Uncharacterized protein</fullName>
    </submittedName>
</protein>
<dbReference type="EnsemblPlants" id="AET1Gv20635300.6">
    <property type="protein sequence ID" value="AET1Gv20635300.6"/>
    <property type="gene ID" value="AET1Gv20635300"/>
</dbReference>
<feature type="compositionally biased region" description="Basic residues" evidence="1">
    <location>
        <begin position="98"/>
        <end position="107"/>
    </location>
</feature>
<reference evidence="3" key="1">
    <citation type="journal article" date="2014" name="Science">
        <title>Ancient hybridizations among the ancestral genomes of bread wheat.</title>
        <authorList>
            <consortium name="International Wheat Genome Sequencing Consortium,"/>
            <person name="Marcussen T."/>
            <person name="Sandve S.R."/>
            <person name="Heier L."/>
            <person name="Spannagl M."/>
            <person name="Pfeifer M."/>
            <person name="Jakobsen K.S."/>
            <person name="Wulff B.B."/>
            <person name="Steuernagel B."/>
            <person name="Mayer K.F."/>
            <person name="Olsen O.A."/>
        </authorList>
    </citation>
    <scope>NUCLEOTIDE SEQUENCE [LARGE SCALE GENOMIC DNA]</scope>
    <source>
        <strain evidence="3">cv. AL8/78</strain>
    </source>
</reference>
<dbReference type="AlphaFoldDB" id="A0A452Z552"/>
<dbReference type="Gramene" id="AET1Gv20635300.2">
    <property type="protein sequence ID" value="AET1Gv20635300.2"/>
    <property type="gene ID" value="AET1Gv20635300"/>
</dbReference>
<dbReference type="Gramene" id="AET1Gv20635300.3">
    <property type="protein sequence ID" value="AET1Gv20635300.3"/>
    <property type="gene ID" value="AET1Gv20635300"/>
</dbReference>
<dbReference type="EnsemblPlants" id="AET1Gv20635300.5">
    <property type="protein sequence ID" value="AET1Gv20635300.5"/>
    <property type="gene ID" value="AET1Gv20635300"/>
</dbReference>
<dbReference type="Gramene" id="AET1Gv20635300.6">
    <property type="protein sequence ID" value="AET1Gv20635300.6"/>
    <property type="gene ID" value="AET1Gv20635300"/>
</dbReference>
<dbReference type="Gramene" id="AET1Gv20635300.4">
    <property type="protein sequence ID" value="AET1Gv20635300.4"/>
    <property type="gene ID" value="AET1Gv20635300"/>
</dbReference>
<feature type="compositionally biased region" description="Low complexity" evidence="1">
    <location>
        <begin position="62"/>
        <end position="97"/>
    </location>
</feature>
<keyword evidence="3" id="KW-1185">Reference proteome</keyword>
<sequence length="141" mass="14984">MHPPARTSRRRAGSLCLPRLSTVAWLLRVPAEIVAPSVLSPSPHISFLPRGRHGSAREAALRPSYASPATSPSPRTDLGPASSVRRCSASSASPPGRRTARSSGTRRRGVEAKRWRRALQSPSSAGGRRGTVSSTARDRAS</sequence>
<dbReference type="EnsemblPlants" id="AET1Gv20635300.4">
    <property type="protein sequence ID" value="AET1Gv20635300.4"/>
    <property type="gene ID" value="AET1Gv20635300"/>
</dbReference>
<dbReference type="Gramene" id="AET1Gv20635300.5">
    <property type="protein sequence ID" value="AET1Gv20635300.5"/>
    <property type="gene ID" value="AET1Gv20635300"/>
</dbReference>
<dbReference type="EnsemblPlants" id="AET1Gv20635300.2">
    <property type="protein sequence ID" value="AET1Gv20635300.2"/>
    <property type="gene ID" value="AET1Gv20635300"/>
</dbReference>
<dbReference type="Proteomes" id="UP000015105">
    <property type="component" value="Chromosome 1D"/>
</dbReference>
<reference evidence="2" key="3">
    <citation type="journal article" date="2017" name="Nature">
        <title>Genome sequence of the progenitor of the wheat D genome Aegilops tauschii.</title>
        <authorList>
            <person name="Luo M.C."/>
            <person name="Gu Y.Q."/>
            <person name="Puiu D."/>
            <person name="Wang H."/>
            <person name="Twardziok S.O."/>
            <person name="Deal K.R."/>
            <person name="Huo N."/>
            <person name="Zhu T."/>
            <person name="Wang L."/>
            <person name="Wang Y."/>
            <person name="McGuire P.E."/>
            <person name="Liu S."/>
            <person name="Long H."/>
            <person name="Ramasamy R.K."/>
            <person name="Rodriguez J.C."/>
            <person name="Van S.L."/>
            <person name="Yuan L."/>
            <person name="Wang Z."/>
            <person name="Xia Z."/>
            <person name="Xiao L."/>
            <person name="Anderson O.D."/>
            <person name="Ouyang S."/>
            <person name="Liang Y."/>
            <person name="Zimin A.V."/>
            <person name="Pertea G."/>
            <person name="Qi P."/>
            <person name="Bennetzen J.L."/>
            <person name="Dai X."/>
            <person name="Dawson M.W."/>
            <person name="Muller H.G."/>
            <person name="Kugler K."/>
            <person name="Rivarola-Duarte L."/>
            <person name="Spannagl M."/>
            <person name="Mayer K.F.X."/>
            <person name="Lu F.H."/>
            <person name="Bevan M.W."/>
            <person name="Leroy P."/>
            <person name="Li P."/>
            <person name="You F.M."/>
            <person name="Sun Q."/>
            <person name="Liu Z."/>
            <person name="Lyons E."/>
            <person name="Wicker T."/>
            <person name="Salzberg S.L."/>
            <person name="Devos K.M."/>
            <person name="Dvorak J."/>
        </authorList>
    </citation>
    <scope>NUCLEOTIDE SEQUENCE [LARGE SCALE GENOMIC DNA]</scope>
    <source>
        <strain evidence="2">cv. AL8/78</strain>
    </source>
</reference>
<organism evidence="2 3">
    <name type="scientific">Aegilops tauschii subsp. strangulata</name>
    <name type="common">Goatgrass</name>
    <dbReference type="NCBI Taxonomy" id="200361"/>
    <lineage>
        <taxon>Eukaryota</taxon>
        <taxon>Viridiplantae</taxon>
        <taxon>Streptophyta</taxon>
        <taxon>Embryophyta</taxon>
        <taxon>Tracheophyta</taxon>
        <taxon>Spermatophyta</taxon>
        <taxon>Magnoliopsida</taxon>
        <taxon>Liliopsida</taxon>
        <taxon>Poales</taxon>
        <taxon>Poaceae</taxon>
        <taxon>BOP clade</taxon>
        <taxon>Pooideae</taxon>
        <taxon>Triticodae</taxon>
        <taxon>Triticeae</taxon>
        <taxon>Triticinae</taxon>
        <taxon>Aegilops</taxon>
    </lineage>
</organism>
<accession>A0A452Z552</accession>
<feature type="region of interest" description="Disordered" evidence="1">
    <location>
        <begin position="39"/>
        <end position="141"/>
    </location>
</feature>
<evidence type="ECO:0000256" key="1">
    <source>
        <dbReference type="SAM" id="MobiDB-lite"/>
    </source>
</evidence>
<reference evidence="3" key="2">
    <citation type="journal article" date="2017" name="Nat. Plants">
        <title>The Aegilops tauschii genome reveals multiple impacts of transposons.</title>
        <authorList>
            <person name="Zhao G."/>
            <person name="Zou C."/>
            <person name="Li K."/>
            <person name="Wang K."/>
            <person name="Li T."/>
            <person name="Gao L."/>
            <person name="Zhang X."/>
            <person name="Wang H."/>
            <person name="Yang Z."/>
            <person name="Liu X."/>
            <person name="Jiang W."/>
            <person name="Mao L."/>
            <person name="Kong X."/>
            <person name="Jiao Y."/>
            <person name="Jia J."/>
        </authorList>
    </citation>
    <scope>NUCLEOTIDE SEQUENCE [LARGE SCALE GENOMIC DNA]</scope>
    <source>
        <strain evidence="3">cv. AL8/78</strain>
    </source>
</reference>
<dbReference type="Gramene" id="AET1Gv20635300.7">
    <property type="protein sequence ID" value="AET1Gv20635300.7"/>
    <property type="gene ID" value="AET1Gv20635300"/>
</dbReference>
<dbReference type="EnsemblPlants" id="AET1Gv20635300.3">
    <property type="protein sequence ID" value="AET1Gv20635300.3"/>
    <property type="gene ID" value="AET1Gv20635300"/>
</dbReference>
<evidence type="ECO:0000313" key="2">
    <source>
        <dbReference type="EnsemblPlants" id="AET1Gv20635300.3"/>
    </source>
</evidence>
<name>A0A452Z552_AEGTS</name>
<reference evidence="2" key="5">
    <citation type="journal article" date="2021" name="G3 (Bethesda)">
        <title>Aegilops tauschii genome assembly Aet v5.0 features greater sequence contiguity and improved annotation.</title>
        <authorList>
            <person name="Wang L."/>
            <person name="Zhu T."/>
            <person name="Rodriguez J.C."/>
            <person name="Deal K.R."/>
            <person name="Dubcovsky J."/>
            <person name="McGuire P.E."/>
            <person name="Lux T."/>
            <person name="Spannagl M."/>
            <person name="Mayer K.F.X."/>
            <person name="Baldrich P."/>
            <person name="Meyers B.C."/>
            <person name="Huo N."/>
            <person name="Gu Y.Q."/>
            <person name="Zhou H."/>
            <person name="Devos K.M."/>
            <person name="Bennetzen J.L."/>
            <person name="Unver T."/>
            <person name="Budak H."/>
            <person name="Gulick P.J."/>
            <person name="Galiba G."/>
            <person name="Kalapos B."/>
            <person name="Nelson D.R."/>
            <person name="Li P."/>
            <person name="You F.M."/>
            <person name="Luo M.C."/>
            <person name="Dvorak J."/>
        </authorList>
    </citation>
    <scope>NUCLEOTIDE SEQUENCE [LARGE SCALE GENOMIC DNA]</scope>
    <source>
        <strain evidence="2">cv. AL8/78</strain>
    </source>
</reference>
<proteinExistence type="predicted"/>